<organism evidence="1 2">
    <name type="scientific">Gossypium barbadense</name>
    <name type="common">Sea Island cotton</name>
    <name type="synonym">Hibiscus barbadensis</name>
    <dbReference type="NCBI Taxonomy" id="3634"/>
    <lineage>
        <taxon>Eukaryota</taxon>
        <taxon>Viridiplantae</taxon>
        <taxon>Streptophyta</taxon>
        <taxon>Embryophyta</taxon>
        <taxon>Tracheophyta</taxon>
        <taxon>Spermatophyta</taxon>
        <taxon>Magnoliopsida</taxon>
        <taxon>eudicotyledons</taxon>
        <taxon>Gunneridae</taxon>
        <taxon>Pentapetalae</taxon>
        <taxon>rosids</taxon>
        <taxon>malvids</taxon>
        <taxon>Malvales</taxon>
        <taxon>Malvaceae</taxon>
        <taxon>Malvoideae</taxon>
        <taxon>Gossypium</taxon>
    </lineage>
</organism>
<sequence>MELVNDEDVETMIALYCGNQSDQNAPTYLFAELAGVEPTEDFATYAKEHGAQEPLVILVIKRSIVIVILDEVSDDIDDEDVNDDGNINVSSIRKQIRCIMIHNNLGPHMSLIDPD</sequence>
<proteinExistence type="predicted"/>
<reference evidence="1 2" key="1">
    <citation type="submission" date="2015-01" db="EMBL/GenBank/DDBJ databases">
        <title>Genome of allotetraploid Gossypium barbadense reveals genomic plasticity and fiber elongation in cotton evolution.</title>
        <authorList>
            <person name="Chen X."/>
            <person name="Liu X."/>
            <person name="Zhao B."/>
            <person name="Zheng H."/>
            <person name="Hu Y."/>
            <person name="Lu G."/>
            <person name="Yang C."/>
            <person name="Chen J."/>
            <person name="Shan C."/>
            <person name="Zhang L."/>
            <person name="Zhou Y."/>
            <person name="Wang L."/>
            <person name="Guo W."/>
            <person name="Bai Y."/>
            <person name="Ruan J."/>
            <person name="Shangguan X."/>
            <person name="Mao Y."/>
            <person name="Jiang J."/>
            <person name="Zhu Y."/>
            <person name="Lei J."/>
            <person name="Kang H."/>
            <person name="Chen S."/>
            <person name="He X."/>
            <person name="Wang R."/>
            <person name="Wang Y."/>
            <person name="Chen J."/>
            <person name="Wang L."/>
            <person name="Yu S."/>
            <person name="Wang B."/>
            <person name="Wei J."/>
            <person name="Song S."/>
            <person name="Lu X."/>
            <person name="Gao Z."/>
            <person name="Gu W."/>
            <person name="Deng X."/>
            <person name="Ma D."/>
            <person name="Wang S."/>
            <person name="Liang W."/>
            <person name="Fang L."/>
            <person name="Cai C."/>
            <person name="Zhu X."/>
            <person name="Zhou B."/>
            <person name="Zhang Y."/>
            <person name="Chen Z."/>
            <person name="Xu S."/>
            <person name="Zhu R."/>
            <person name="Wang S."/>
            <person name="Zhang T."/>
            <person name="Zhao G."/>
        </authorList>
    </citation>
    <scope>NUCLEOTIDE SEQUENCE [LARGE SCALE GENOMIC DNA]</scope>
    <source>
        <strain evidence="2">cv. Xinhai21</strain>
        <tissue evidence="1">Leaf</tissue>
    </source>
</reference>
<dbReference type="AlphaFoldDB" id="A0A2P5YGB8"/>
<gene>
    <name evidence="1" type="ORF">GOBAR_AA05939</name>
</gene>
<name>A0A2P5YGB8_GOSBA</name>
<dbReference type="EMBL" id="KZ663235">
    <property type="protein sequence ID" value="PPS14635.1"/>
    <property type="molecule type" value="Genomic_DNA"/>
</dbReference>
<evidence type="ECO:0000313" key="2">
    <source>
        <dbReference type="Proteomes" id="UP000239757"/>
    </source>
</evidence>
<dbReference type="Proteomes" id="UP000239757">
    <property type="component" value="Unassembled WGS sequence"/>
</dbReference>
<evidence type="ECO:0000313" key="1">
    <source>
        <dbReference type="EMBL" id="PPS14635.1"/>
    </source>
</evidence>
<accession>A0A2P5YGB8</accession>
<protein>
    <submittedName>
        <fullName evidence="1">Uncharacterized protein</fullName>
    </submittedName>
</protein>